<dbReference type="SUPFAM" id="SSF50129">
    <property type="entry name" value="GroES-like"/>
    <property type="match status" value="1"/>
</dbReference>
<evidence type="ECO:0000313" key="7">
    <source>
        <dbReference type="Proteomes" id="UP000273828"/>
    </source>
</evidence>
<dbReference type="Pfam" id="PF08240">
    <property type="entry name" value="ADH_N"/>
    <property type="match status" value="1"/>
</dbReference>
<dbReference type="GO" id="GO:0016616">
    <property type="term" value="F:oxidoreductase activity, acting on the CH-OH group of donors, NAD or NADP as acceptor"/>
    <property type="evidence" value="ECO:0007669"/>
    <property type="project" value="UniProtKB-ARBA"/>
</dbReference>
<dbReference type="GO" id="GO:0008270">
    <property type="term" value="F:zinc ion binding"/>
    <property type="evidence" value="ECO:0007669"/>
    <property type="project" value="InterPro"/>
</dbReference>
<dbReference type="InterPro" id="IPR013149">
    <property type="entry name" value="ADH-like_C"/>
</dbReference>
<dbReference type="SUPFAM" id="SSF51735">
    <property type="entry name" value="NAD(P)-binding Rossmann-fold domains"/>
    <property type="match status" value="1"/>
</dbReference>
<evidence type="ECO:0000259" key="5">
    <source>
        <dbReference type="SMART" id="SM00829"/>
    </source>
</evidence>
<evidence type="ECO:0000256" key="4">
    <source>
        <dbReference type="RuleBase" id="RU361277"/>
    </source>
</evidence>
<dbReference type="InterPro" id="IPR050129">
    <property type="entry name" value="Zn_alcohol_dh"/>
</dbReference>
<comment type="cofactor">
    <cofactor evidence="4">
        <name>Zn(2+)</name>
        <dbReference type="ChEBI" id="CHEBI:29105"/>
    </cofactor>
</comment>
<comment type="similarity">
    <text evidence="4">Belongs to the zinc-containing alcohol dehydrogenase family.</text>
</comment>
<evidence type="ECO:0000313" key="6">
    <source>
        <dbReference type="EMBL" id="RQG87819.1"/>
    </source>
</evidence>
<sequence>MWHRRFYRGMSTHDQAALPTDMDALVVEEAGEWSIETVETPNIDQTDNVLCKVDTVSICGTDPKIFHGDVDGWPPSFPFTPGHEWAGTVVETGEDVSRLSPGDRVFAETHHGCGYCENCRNGKYNLCENYGDFDSGHRQIGHTSSGAYAEYIAAPADTLYHLPESISFTEGALLDVNAIALYLAERGNIGPAANVAVIGTGTVGLLAIQNAKALGAGNVIAIGSEDRNTVGAELGADHTIPYTDDDVVEQVMELTGDVGVDVTLEAAGTSSSFSQAVAITRKGGTVSLDGIPKVNHQEIPMADLVTEEIEFRGCRAHANLAEASARLVENGTVDVSALVTHEFSFNEFETAYETFVDRHDGAIKVALHV</sequence>
<dbReference type="InterPro" id="IPR013154">
    <property type="entry name" value="ADH-like_N"/>
</dbReference>
<dbReference type="GO" id="GO:0030554">
    <property type="term" value="F:adenyl nucleotide binding"/>
    <property type="evidence" value="ECO:0007669"/>
    <property type="project" value="UniProtKB-ARBA"/>
</dbReference>
<accession>A0A3N6M549</accession>
<keyword evidence="1 4" id="KW-0479">Metal-binding</keyword>
<keyword evidence="3" id="KW-0560">Oxidoreductase</keyword>
<keyword evidence="7" id="KW-1185">Reference proteome</keyword>
<dbReference type="Gene3D" id="3.40.50.720">
    <property type="entry name" value="NAD(P)-binding Rossmann-like Domain"/>
    <property type="match status" value="1"/>
</dbReference>
<dbReference type="Gene3D" id="3.90.180.10">
    <property type="entry name" value="Medium-chain alcohol dehydrogenases, catalytic domain"/>
    <property type="match status" value="1"/>
</dbReference>
<reference evidence="6 7" key="1">
    <citation type="submission" date="2018-10" db="EMBL/GenBank/DDBJ databases">
        <title>Natrarchaeobius chitinivorans gen. nov., sp. nov., and Natrarchaeobius haloalkaliphilus sp. nov., alkaliphilic, chitin-utilizing haloarchaea from hypersaline alkaline lakes.</title>
        <authorList>
            <person name="Sorokin D.Y."/>
            <person name="Elcheninov A.G."/>
            <person name="Kostrikina N.A."/>
            <person name="Bale N.J."/>
            <person name="Sinninghe Damste J.S."/>
            <person name="Khijniak T.V."/>
            <person name="Kublanov I.V."/>
            <person name="Toshchakov S.V."/>
        </authorList>
    </citation>
    <scope>NUCLEOTIDE SEQUENCE [LARGE SCALE GENOMIC DNA]</scope>
    <source>
        <strain evidence="6 7">AArcht-Sl</strain>
    </source>
</reference>
<dbReference type="GO" id="GO:0051262">
    <property type="term" value="P:protein tetramerization"/>
    <property type="evidence" value="ECO:0007669"/>
    <property type="project" value="UniProtKB-ARBA"/>
</dbReference>
<dbReference type="PROSITE" id="PS00059">
    <property type="entry name" value="ADH_ZINC"/>
    <property type="match status" value="1"/>
</dbReference>
<dbReference type="InterPro" id="IPR011032">
    <property type="entry name" value="GroES-like_sf"/>
</dbReference>
<proteinExistence type="inferred from homology"/>
<gene>
    <name evidence="6" type="ORF">EA462_13190</name>
</gene>
<protein>
    <submittedName>
        <fullName evidence="6">Alcohol dehydrogenase</fullName>
    </submittedName>
</protein>
<dbReference type="GO" id="GO:0044281">
    <property type="term" value="P:small molecule metabolic process"/>
    <property type="evidence" value="ECO:0007669"/>
    <property type="project" value="UniProtKB-ARBA"/>
</dbReference>
<dbReference type="InterPro" id="IPR020843">
    <property type="entry name" value="ER"/>
</dbReference>
<dbReference type="GO" id="GO:0043168">
    <property type="term" value="F:anion binding"/>
    <property type="evidence" value="ECO:0007669"/>
    <property type="project" value="UniProtKB-ARBA"/>
</dbReference>
<evidence type="ECO:0000256" key="2">
    <source>
        <dbReference type="ARBA" id="ARBA00022833"/>
    </source>
</evidence>
<evidence type="ECO:0000256" key="3">
    <source>
        <dbReference type="ARBA" id="ARBA00023002"/>
    </source>
</evidence>
<dbReference type="InterPro" id="IPR036291">
    <property type="entry name" value="NAD(P)-bd_dom_sf"/>
</dbReference>
<feature type="domain" description="Enoyl reductase (ER)" evidence="5">
    <location>
        <begin position="20"/>
        <end position="367"/>
    </location>
</feature>
<organism evidence="6 7">
    <name type="scientific">Natrarchaeobius halalkaliphilus</name>
    <dbReference type="NCBI Taxonomy" id="1679091"/>
    <lineage>
        <taxon>Archaea</taxon>
        <taxon>Methanobacteriati</taxon>
        <taxon>Methanobacteriota</taxon>
        <taxon>Stenosarchaea group</taxon>
        <taxon>Halobacteria</taxon>
        <taxon>Halobacteriales</taxon>
        <taxon>Natrialbaceae</taxon>
        <taxon>Natrarchaeobius</taxon>
    </lineage>
</organism>
<evidence type="ECO:0000256" key="1">
    <source>
        <dbReference type="ARBA" id="ARBA00022723"/>
    </source>
</evidence>
<dbReference type="AlphaFoldDB" id="A0A3N6M549"/>
<dbReference type="SMART" id="SM00829">
    <property type="entry name" value="PKS_ER"/>
    <property type="match status" value="1"/>
</dbReference>
<dbReference type="EMBL" id="REFY01000005">
    <property type="protein sequence ID" value="RQG87819.1"/>
    <property type="molecule type" value="Genomic_DNA"/>
</dbReference>
<dbReference type="Proteomes" id="UP000273828">
    <property type="component" value="Unassembled WGS sequence"/>
</dbReference>
<dbReference type="PANTHER" id="PTHR43401">
    <property type="entry name" value="L-THREONINE 3-DEHYDROGENASE"/>
    <property type="match status" value="1"/>
</dbReference>
<dbReference type="PANTHER" id="PTHR43401:SF2">
    <property type="entry name" value="L-THREONINE 3-DEHYDROGENASE"/>
    <property type="match status" value="1"/>
</dbReference>
<name>A0A3N6M549_9EURY</name>
<dbReference type="InterPro" id="IPR002328">
    <property type="entry name" value="ADH_Zn_CS"/>
</dbReference>
<comment type="caution">
    <text evidence="6">The sequence shown here is derived from an EMBL/GenBank/DDBJ whole genome shotgun (WGS) entry which is preliminary data.</text>
</comment>
<keyword evidence="2 4" id="KW-0862">Zinc</keyword>
<dbReference type="Pfam" id="PF00107">
    <property type="entry name" value="ADH_zinc_N"/>
    <property type="match status" value="1"/>
</dbReference>